<dbReference type="Proteomes" id="UP000315200">
    <property type="component" value="Unassembled WGS sequence"/>
</dbReference>
<evidence type="ECO:0000256" key="1">
    <source>
        <dbReference type="ARBA" id="ARBA00023125"/>
    </source>
</evidence>
<accession>A0A829W2N7</accession>
<sequence length="148" mass="16824">MVKAVGYYRAASPEGAEMGLQRQKEVVRAYAEKYGFEIVAEVEAIESGTSADRDSLRQLKEEVDRTESKVVLTRNIDRIARNPLVMEEVADNLGGVDIKGVEGLQYEDGILKKPDWMRQKEEQEDGYCLKMDVEKFFFKYEAEDGSNS</sequence>
<protein>
    <recommendedName>
        <fullName evidence="3">Resolvase/invertase-type recombinase catalytic domain-containing protein</fullName>
    </recommendedName>
</protein>
<reference evidence="4 6" key="1">
    <citation type="submission" date="2019-06" db="EMBL/GenBank/DDBJ databases">
        <title>Draft genome sequence of [Clostridium] clostridioforme NBRC 113352.</title>
        <authorList>
            <person name="Miura T."/>
            <person name="Furukawa M."/>
            <person name="Shimamura M."/>
            <person name="Ohyama Y."/>
            <person name="Yamazoe A."/>
            <person name="Kawasaki H."/>
        </authorList>
    </citation>
    <scope>NUCLEOTIDE SEQUENCE [LARGE SCALE GENOMIC DNA]</scope>
    <source>
        <strain evidence="4 6">NBRC 113352</strain>
    </source>
</reference>
<proteinExistence type="predicted"/>
<feature type="domain" description="Resolvase/invertase-type recombinase catalytic" evidence="3">
    <location>
        <begin position="4"/>
        <end position="136"/>
    </location>
</feature>
<name>A0A829W2N7_9FIRM</name>
<dbReference type="Gene3D" id="3.40.50.1390">
    <property type="entry name" value="Resolvase, N-terminal catalytic domain"/>
    <property type="match status" value="1"/>
</dbReference>
<keyword evidence="1" id="KW-0238">DNA-binding</keyword>
<dbReference type="SUPFAM" id="SSF53041">
    <property type="entry name" value="Resolvase-like"/>
    <property type="match status" value="1"/>
</dbReference>
<dbReference type="EMBL" id="BJLB01000001">
    <property type="protein sequence ID" value="GEA39134.1"/>
    <property type="molecule type" value="Genomic_DNA"/>
</dbReference>
<dbReference type="InterPro" id="IPR050639">
    <property type="entry name" value="SSR_resolvase"/>
</dbReference>
<comment type="caution">
    <text evidence="4">The sequence shown here is derived from an EMBL/GenBank/DDBJ whole genome shotgun (WGS) entry which is preliminary data.</text>
</comment>
<dbReference type="RefSeq" id="WP_202185212.1">
    <property type="nucleotide sequence ID" value="NZ_CARCJL010000079.1"/>
</dbReference>
<evidence type="ECO:0000313" key="4">
    <source>
        <dbReference type="EMBL" id="GEA38789.1"/>
    </source>
</evidence>
<dbReference type="PANTHER" id="PTHR30461:SF2">
    <property type="entry name" value="SERINE RECOMBINASE PINE-RELATED"/>
    <property type="match status" value="1"/>
</dbReference>
<evidence type="ECO:0000256" key="2">
    <source>
        <dbReference type="ARBA" id="ARBA00023172"/>
    </source>
</evidence>
<dbReference type="PANTHER" id="PTHR30461">
    <property type="entry name" value="DNA-INVERTASE FROM LAMBDOID PROPHAGE"/>
    <property type="match status" value="1"/>
</dbReference>
<evidence type="ECO:0000313" key="6">
    <source>
        <dbReference type="Proteomes" id="UP000315200"/>
    </source>
</evidence>
<evidence type="ECO:0000259" key="3">
    <source>
        <dbReference type="SMART" id="SM00857"/>
    </source>
</evidence>
<keyword evidence="2" id="KW-0233">DNA recombination</keyword>
<dbReference type="InterPro" id="IPR006119">
    <property type="entry name" value="Resolv_N"/>
</dbReference>
<evidence type="ECO:0000313" key="5">
    <source>
        <dbReference type="EMBL" id="GEA39134.1"/>
    </source>
</evidence>
<dbReference type="EMBL" id="BJLB01000001">
    <property type="protein sequence ID" value="GEA38789.1"/>
    <property type="molecule type" value="Genomic_DNA"/>
</dbReference>
<dbReference type="SMART" id="SM00857">
    <property type="entry name" value="Resolvase"/>
    <property type="match status" value="1"/>
</dbReference>
<dbReference type="GO" id="GO:0000150">
    <property type="term" value="F:DNA strand exchange activity"/>
    <property type="evidence" value="ECO:0007669"/>
    <property type="project" value="InterPro"/>
</dbReference>
<dbReference type="GO" id="GO:0003677">
    <property type="term" value="F:DNA binding"/>
    <property type="evidence" value="ECO:0007669"/>
    <property type="project" value="UniProtKB-KW"/>
</dbReference>
<dbReference type="AlphaFoldDB" id="A0A829W2N7"/>
<organism evidence="4 6">
    <name type="scientific">Enterocloster clostridioformis</name>
    <dbReference type="NCBI Taxonomy" id="1531"/>
    <lineage>
        <taxon>Bacteria</taxon>
        <taxon>Bacillati</taxon>
        <taxon>Bacillota</taxon>
        <taxon>Clostridia</taxon>
        <taxon>Lachnospirales</taxon>
        <taxon>Lachnospiraceae</taxon>
        <taxon>Enterocloster</taxon>
    </lineage>
</organism>
<dbReference type="InterPro" id="IPR036162">
    <property type="entry name" value="Resolvase-like_N_sf"/>
</dbReference>
<gene>
    <name evidence="4" type="ORF">Ccl03g_45020</name>
    <name evidence="5" type="ORF">Ccl03g_48470</name>
</gene>
<dbReference type="Pfam" id="PF00239">
    <property type="entry name" value="Resolvase"/>
    <property type="match status" value="1"/>
</dbReference>